<accession>A0A0N0VHV4</accession>
<dbReference type="PROSITE" id="PS50235">
    <property type="entry name" value="USP_3"/>
    <property type="match status" value="1"/>
</dbReference>
<reference evidence="3 4" key="1">
    <citation type="submission" date="2015-07" db="EMBL/GenBank/DDBJ databases">
        <title>High-quality genome of monoxenous trypanosomatid Leptomonas pyrrhocoris.</title>
        <authorList>
            <person name="Flegontov P."/>
            <person name="Butenko A."/>
            <person name="Firsov S."/>
            <person name="Vlcek C."/>
            <person name="Logacheva M.D."/>
            <person name="Field M."/>
            <person name="Filatov D."/>
            <person name="Flegontova O."/>
            <person name="Gerasimov E."/>
            <person name="Jackson A.P."/>
            <person name="Kelly S."/>
            <person name="Opperdoes F."/>
            <person name="O'Reilly A."/>
            <person name="Votypka J."/>
            <person name="Yurchenko V."/>
            <person name="Lukes J."/>
        </authorList>
    </citation>
    <scope>NUCLEOTIDE SEQUENCE [LARGE SCALE GENOMIC DNA]</scope>
    <source>
        <strain evidence="3">H10</strain>
    </source>
</reference>
<dbReference type="EMBL" id="LGTL01000001">
    <property type="protein sequence ID" value="KPA86214.1"/>
    <property type="molecule type" value="Genomic_DNA"/>
</dbReference>
<feature type="compositionally biased region" description="Low complexity" evidence="1">
    <location>
        <begin position="268"/>
        <end position="277"/>
    </location>
</feature>
<organism evidence="3 4">
    <name type="scientific">Leptomonas pyrrhocoris</name>
    <name type="common">Firebug parasite</name>
    <dbReference type="NCBI Taxonomy" id="157538"/>
    <lineage>
        <taxon>Eukaryota</taxon>
        <taxon>Discoba</taxon>
        <taxon>Euglenozoa</taxon>
        <taxon>Kinetoplastea</taxon>
        <taxon>Metakinetoplastina</taxon>
        <taxon>Trypanosomatida</taxon>
        <taxon>Trypanosomatidae</taxon>
        <taxon>Leishmaniinae</taxon>
        <taxon>Leptomonas</taxon>
    </lineage>
</organism>
<dbReference type="OrthoDB" id="265306at2759"/>
<feature type="region of interest" description="Disordered" evidence="1">
    <location>
        <begin position="1"/>
        <end position="144"/>
    </location>
</feature>
<keyword evidence="4" id="KW-1185">Reference proteome</keyword>
<evidence type="ECO:0000313" key="3">
    <source>
        <dbReference type="EMBL" id="KPA86214.1"/>
    </source>
</evidence>
<dbReference type="InterPro" id="IPR018200">
    <property type="entry name" value="USP_CS"/>
</dbReference>
<dbReference type="GO" id="GO:0004843">
    <property type="term" value="F:cysteine-type deubiquitinase activity"/>
    <property type="evidence" value="ECO:0007669"/>
    <property type="project" value="InterPro"/>
</dbReference>
<name>A0A0N0VHV4_LEPPY</name>
<feature type="region of interest" description="Disordered" evidence="1">
    <location>
        <begin position="415"/>
        <end position="468"/>
    </location>
</feature>
<proteinExistence type="predicted"/>
<feature type="compositionally biased region" description="Low complexity" evidence="1">
    <location>
        <begin position="29"/>
        <end position="41"/>
    </location>
</feature>
<feature type="domain" description="USP" evidence="2">
    <location>
        <begin position="539"/>
        <end position="983"/>
    </location>
</feature>
<dbReference type="PANTHER" id="PTHR21646">
    <property type="entry name" value="UBIQUITIN CARBOXYL-TERMINAL HYDROLASE"/>
    <property type="match status" value="1"/>
</dbReference>
<feature type="compositionally biased region" description="Low complexity" evidence="1">
    <location>
        <begin position="110"/>
        <end position="131"/>
    </location>
</feature>
<dbReference type="SUPFAM" id="SSF54001">
    <property type="entry name" value="Cysteine proteinases"/>
    <property type="match status" value="1"/>
</dbReference>
<dbReference type="InterPro" id="IPR050185">
    <property type="entry name" value="Ub_carboxyl-term_hydrolase"/>
</dbReference>
<feature type="compositionally biased region" description="Basic and acidic residues" evidence="1">
    <location>
        <begin position="100"/>
        <end position="109"/>
    </location>
</feature>
<dbReference type="PROSITE" id="PS00973">
    <property type="entry name" value="USP_2"/>
    <property type="match status" value="1"/>
</dbReference>
<dbReference type="InterPro" id="IPR038765">
    <property type="entry name" value="Papain-like_cys_pep_sf"/>
</dbReference>
<keyword evidence="3" id="KW-0378">Hydrolase</keyword>
<evidence type="ECO:0000313" key="4">
    <source>
        <dbReference type="Proteomes" id="UP000037923"/>
    </source>
</evidence>
<sequence length="984" mass="104941">MPRTSATNAAEPLSSFIPSRHNRSFSEQTTPSSVVVSMTSSYKGPLRGRRPPVGVTALQKRRFRTQSSTDGQGSRRTSNPAATATAPCRGEAHVFTVHTRPTEDRRVDKGASTGDAAGSKTSSSSCSSSNKAKPKEISSSGEEIVFPKINSVGSLSNVSHSYYSSAAAPKAQNRTDESAAKSNKTGEREAARDFSASAPVTSSSSVFPSQHSIKKMSPTSLNRTAAPTMRGVKDTVDEPPSSSSPAIPYNDRSDATHTAPPSNKRRTSNNSSSSTPNADGLVTPGAVKHKATPPPPQEVSLPSRSEAVASSSAPPTTLLPLPSTVSKPVRNAEGGTEVHSSSVAASSTTAANVDSAAPAIPSRCSQLVCPHVESASSSVALPRVSCQPPVLRTASQQSLSNSQRAKEALLRFSAESTGTDAMRDTSSATLSLQPSTSTRSAPLQPHPPTTLLYTSSDAPSVASNSSQSVQTLQSSTAVTNAAVVSLSHSMSQSSEREHHAHLPSRDASHVKGLSTPGRAHKSHHPVLLPAIMNLYSSPISLRNFGSTCYLNSVVQCLLHTPGLLRALDKDRQRIIKEWEAKKGGRFDEEHRRSCAERNAPATSALLDLGTAKPRQDTPTPQLLLSLKAACGECNEEFAGKGQNDAHELLITLLGVIDKEVCRSKPEAYQTMKDVENECKRDAYARWTERLRQENNSTIYDLFGGVTCSTVQCATCSLVSYRFEALLDISLPMTYNNGPRAAARTTAGDGKHGSVRPEEVVAVDLLLHDMFFSDHGEFLSGPMQVTCDRCKKLRDKTIWSTMEQWPPILVLHLKRFNNAGVKNESAVVFPCTFCPFGRVKYQLYGVCCHRGTASFGHYTSYVFVEGDAATVESPLRKSSSHNCDIAKSHFGDHAGDLDALRGASSGSFARGADDSFGLGEGSDLSFGKSTPQVTTHGSSGSNGSFSSGKGGKWHFCNDESITAVTASEVVSKTKEAYILFYRRVA</sequence>
<evidence type="ECO:0000259" key="2">
    <source>
        <dbReference type="PROSITE" id="PS50235"/>
    </source>
</evidence>
<dbReference type="RefSeq" id="XP_015664653.1">
    <property type="nucleotide sequence ID" value="XM_015796645.1"/>
</dbReference>
<feature type="region of interest" description="Disordered" evidence="1">
    <location>
        <begin position="486"/>
        <end position="521"/>
    </location>
</feature>
<feature type="compositionally biased region" description="Basic and acidic residues" evidence="1">
    <location>
        <begin position="494"/>
        <end position="509"/>
    </location>
</feature>
<comment type="caution">
    <text evidence="3">The sequence shown here is derived from an EMBL/GenBank/DDBJ whole genome shotgun (WGS) entry which is preliminary data.</text>
</comment>
<dbReference type="AlphaFoldDB" id="A0A0N0VHV4"/>
<dbReference type="InterPro" id="IPR028889">
    <property type="entry name" value="USP"/>
</dbReference>
<dbReference type="OMA" id="CKRDAYA"/>
<dbReference type="Gene3D" id="3.90.70.10">
    <property type="entry name" value="Cysteine proteinases"/>
    <property type="match status" value="1"/>
</dbReference>
<dbReference type="Pfam" id="PF00443">
    <property type="entry name" value="UCH"/>
    <property type="match status" value="1"/>
</dbReference>
<feature type="region of interest" description="Disordered" evidence="1">
    <location>
        <begin position="927"/>
        <end position="947"/>
    </location>
</feature>
<feature type="compositionally biased region" description="Low complexity" evidence="1">
    <location>
        <begin position="309"/>
        <end position="324"/>
    </location>
</feature>
<feature type="compositionally biased region" description="Basic and acidic residues" evidence="1">
    <location>
        <begin position="173"/>
        <end position="192"/>
    </location>
</feature>
<dbReference type="InterPro" id="IPR001394">
    <property type="entry name" value="Peptidase_C19_UCH"/>
</dbReference>
<dbReference type="Proteomes" id="UP000037923">
    <property type="component" value="Unassembled WGS sequence"/>
</dbReference>
<feature type="compositionally biased region" description="Polar residues" evidence="1">
    <location>
        <begin position="415"/>
        <end position="441"/>
    </location>
</feature>
<feature type="compositionally biased region" description="Low complexity" evidence="1">
    <location>
        <begin position="194"/>
        <end position="209"/>
    </location>
</feature>
<dbReference type="GO" id="GO:0016579">
    <property type="term" value="P:protein deubiquitination"/>
    <property type="evidence" value="ECO:0007669"/>
    <property type="project" value="InterPro"/>
</dbReference>
<dbReference type="FunFam" id="3.90.70.10:FF:000232">
    <property type="entry name" value="Ubiquitin carboxyl-terminal hydrolase, putative"/>
    <property type="match status" value="1"/>
</dbReference>
<gene>
    <name evidence="3" type="ORF">ABB37_00453</name>
</gene>
<dbReference type="GeneID" id="26900751"/>
<evidence type="ECO:0000256" key="1">
    <source>
        <dbReference type="SAM" id="MobiDB-lite"/>
    </source>
</evidence>
<feature type="compositionally biased region" description="Low complexity" evidence="1">
    <location>
        <begin position="936"/>
        <end position="946"/>
    </location>
</feature>
<feature type="compositionally biased region" description="Polar residues" evidence="1">
    <location>
        <begin position="65"/>
        <end position="82"/>
    </location>
</feature>
<protein>
    <submittedName>
        <fullName evidence="3">Putative ubiquitin hydrolase putativecysteine peptidase Clan CA family C19</fullName>
    </submittedName>
</protein>
<feature type="compositionally biased region" description="Low complexity" evidence="1">
    <location>
        <begin position="455"/>
        <end position="468"/>
    </location>
</feature>
<dbReference type="VEuPathDB" id="TriTrypDB:LpyrH10_01_4530"/>
<feature type="region of interest" description="Disordered" evidence="1">
    <location>
        <begin position="164"/>
        <end position="346"/>
    </location>
</feature>